<keyword evidence="1" id="KW-0732">Signal</keyword>
<dbReference type="RefSeq" id="WP_096183095.1">
    <property type="nucleotide sequence ID" value="NZ_BDUF01000095.1"/>
</dbReference>
<dbReference type="InterPro" id="IPR014755">
    <property type="entry name" value="Cu-Rt/internalin_Ig-like"/>
</dbReference>
<accession>A0A292YJS9</accession>
<dbReference type="InterPro" id="IPR036280">
    <property type="entry name" value="Multihaem_cyt_sf"/>
</dbReference>
<sequence length="609" mass="64801">MGGQVRKLSTLLLMLCAVFFFVLGTAKAEPVGLNNEYTLSGGAAAGATSITLNDVTNLVAGDGLLIEPENQANTEKVEITAINTGTRTVTLKTGLQKAHAANVKVLRTNIAGSKYDHNTDPASTVATDPVTGQAITSGPHGKFTSNTNACGRCHQLHRAKTQNLIRFDISASVATSNPIYATCTFCHSFNGQSTYDVKNGMIWDTKDGKRYATNGGGFEKMVAVEGDPSVATLVKVTAKHRVNEVATKNADGSYKYVRFNAPGGYVETVAGGGEDGHIDLKCSSCHQPHGTVNGRQLVEKITTKDPTGNPVTVNINGLDKVNINVVNPFADERTEYNANITKFCSACHSDYNSSNAKGETGTYSKAYRHKMGMNAGDGLNDRTRNDGTFGYDSNKLILPTATLDGAGGAVVCTTCHYAHGTFAVVEGIKTYDDLMLNSTTALNTNGGTESAKNLRLDNRGVCQNCHNRTPDKKLPALENVLDPDQTGDLKYGEAGSFKNQKYLSPDDRTLVIRYDQYMLSQPGDFAAGTSPAYDVENPANYSLAQGAVTNTPVSVKLQPDNRTVVLTFAAGAIPVGSPPGSNSFTLTINNVMDLNGNTIQANTQLSFTK</sequence>
<dbReference type="Gene3D" id="2.60.40.1220">
    <property type="match status" value="1"/>
</dbReference>
<dbReference type="Proteomes" id="UP000217785">
    <property type="component" value="Unassembled WGS sequence"/>
</dbReference>
<gene>
    <name evidence="2" type="ORF">EFBL_3036</name>
</gene>
<dbReference type="SUPFAM" id="SSF48695">
    <property type="entry name" value="Multiheme cytochromes"/>
    <property type="match status" value="2"/>
</dbReference>
<organism evidence="2 3">
    <name type="scientific">Effusibacillus lacus</name>
    <dbReference type="NCBI Taxonomy" id="1348429"/>
    <lineage>
        <taxon>Bacteria</taxon>
        <taxon>Bacillati</taxon>
        <taxon>Bacillota</taxon>
        <taxon>Bacilli</taxon>
        <taxon>Bacillales</taxon>
        <taxon>Alicyclobacillaceae</taxon>
        <taxon>Effusibacillus</taxon>
    </lineage>
</organism>
<dbReference type="Gene3D" id="1.10.1130.10">
    <property type="entry name" value="Flavocytochrome C3, Chain A"/>
    <property type="match status" value="1"/>
</dbReference>
<dbReference type="AlphaFoldDB" id="A0A292YJS9"/>
<dbReference type="OrthoDB" id="10939at2"/>
<comment type="caution">
    <text evidence="2">The sequence shown here is derived from an EMBL/GenBank/DDBJ whole genome shotgun (WGS) entry which is preliminary data.</text>
</comment>
<proteinExistence type="predicted"/>
<keyword evidence="3" id="KW-1185">Reference proteome</keyword>
<protein>
    <submittedName>
        <fullName evidence="2">Uncharacterized protein</fullName>
    </submittedName>
</protein>
<reference evidence="3" key="1">
    <citation type="submission" date="2017-07" db="EMBL/GenBank/DDBJ databases">
        <title>Draft genome sequence of Effusibacillus lacus strain skLN1.</title>
        <authorList>
            <person name="Watanabe M."/>
            <person name="Kojima H."/>
            <person name="Fukui M."/>
        </authorList>
    </citation>
    <scope>NUCLEOTIDE SEQUENCE [LARGE SCALE GENOMIC DNA]</scope>
    <source>
        <strain evidence="3">skLN1</strain>
    </source>
</reference>
<evidence type="ECO:0000313" key="2">
    <source>
        <dbReference type="EMBL" id="GAX91367.1"/>
    </source>
</evidence>
<dbReference type="EMBL" id="BDUF01000095">
    <property type="protein sequence ID" value="GAX91367.1"/>
    <property type="molecule type" value="Genomic_DNA"/>
</dbReference>
<evidence type="ECO:0000313" key="3">
    <source>
        <dbReference type="Proteomes" id="UP000217785"/>
    </source>
</evidence>
<evidence type="ECO:0000256" key="1">
    <source>
        <dbReference type="ARBA" id="ARBA00022729"/>
    </source>
</evidence>
<name>A0A292YJS9_9BACL</name>